<dbReference type="InterPro" id="IPR000515">
    <property type="entry name" value="MetI-like"/>
</dbReference>
<dbReference type="Proteomes" id="UP000320244">
    <property type="component" value="Unassembled WGS sequence"/>
</dbReference>
<evidence type="ECO:0000256" key="1">
    <source>
        <dbReference type="ARBA" id="ARBA00004651"/>
    </source>
</evidence>
<evidence type="ECO:0000313" key="9">
    <source>
        <dbReference type="EMBL" id="TWP35789.1"/>
    </source>
</evidence>
<dbReference type="GO" id="GO:0005886">
    <property type="term" value="C:plasma membrane"/>
    <property type="evidence" value="ECO:0007669"/>
    <property type="project" value="UniProtKB-SubCell"/>
</dbReference>
<evidence type="ECO:0000259" key="8">
    <source>
        <dbReference type="PROSITE" id="PS50928"/>
    </source>
</evidence>
<reference evidence="9 10" key="2">
    <citation type="submission" date="2019-08" db="EMBL/GenBank/DDBJ databases">
        <title>Jejuicoccus antrihumi gen. nov., sp. nov., a new member of the family Dermacoccaceae isolated from a cave.</title>
        <authorList>
            <person name="Schumann P."/>
            <person name="Kim I.S."/>
        </authorList>
    </citation>
    <scope>NUCLEOTIDE SEQUENCE [LARGE SCALE GENOMIC DNA]</scope>
    <source>
        <strain evidence="9 10">C5-26</strain>
    </source>
</reference>
<keyword evidence="2 7" id="KW-0813">Transport</keyword>
<comment type="caution">
    <text evidence="9">The sequence shown here is derived from an EMBL/GenBank/DDBJ whole genome shotgun (WGS) entry which is preliminary data.</text>
</comment>
<comment type="subcellular location">
    <subcellularLocation>
        <location evidence="1 7">Cell membrane</location>
        <topology evidence="1 7">Multi-pass membrane protein</topology>
    </subcellularLocation>
</comment>
<name>A0A563E087_9MICO</name>
<dbReference type="EMBL" id="VCQV01000016">
    <property type="protein sequence ID" value="TWP35789.1"/>
    <property type="molecule type" value="Genomic_DNA"/>
</dbReference>
<comment type="similarity">
    <text evidence="7">Belongs to the binding-protein-dependent transport system permease family.</text>
</comment>
<evidence type="ECO:0000256" key="4">
    <source>
        <dbReference type="ARBA" id="ARBA00022692"/>
    </source>
</evidence>
<dbReference type="CDD" id="cd06261">
    <property type="entry name" value="TM_PBP2"/>
    <property type="match status" value="1"/>
</dbReference>
<gene>
    <name evidence="9" type="ORF">FGL98_12295</name>
</gene>
<evidence type="ECO:0000256" key="3">
    <source>
        <dbReference type="ARBA" id="ARBA00022475"/>
    </source>
</evidence>
<accession>A0A563E087</accession>
<dbReference type="AlphaFoldDB" id="A0A563E087"/>
<proteinExistence type="inferred from homology"/>
<reference evidence="9 10" key="1">
    <citation type="submission" date="2019-05" db="EMBL/GenBank/DDBJ databases">
        <authorList>
            <person name="Lee S.D."/>
        </authorList>
    </citation>
    <scope>NUCLEOTIDE SEQUENCE [LARGE SCALE GENOMIC DNA]</scope>
    <source>
        <strain evidence="9 10">C5-26</strain>
    </source>
</reference>
<dbReference type="Pfam" id="PF00528">
    <property type="entry name" value="BPD_transp_1"/>
    <property type="match status" value="1"/>
</dbReference>
<dbReference type="PANTHER" id="PTHR43386:SF25">
    <property type="entry name" value="PEPTIDE ABC TRANSPORTER PERMEASE PROTEIN"/>
    <property type="match status" value="1"/>
</dbReference>
<evidence type="ECO:0000313" key="10">
    <source>
        <dbReference type="Proteomes" id="UP000320244"/>
    </source>
</evidence>
<dbReference type="Gene3D" id="1.10.3720.10">
    <property type="entry name" value="MetI-like"/>
    <property type="match status" value="1"/>
</dbReference>
<feature type="transmembrane region" description="Helical" evidence="7">
    <location>
        <begin position="208"/>
        <end position="230"/>
    </location>
</feature>
<keyword evidence="3" id="KW-1003">Cell membrane</keyword>
<feature type="transmembrane region" description="Helical" evidence="7">
    <location>
        <begin position="267"/>
        <end position="287"/>
    </location>
</feature>
<protein>
    <submittedName>
        <fullName evidence="9">ABC transporter permease</fullName>
    </submittedName>
</protein>
<sequence>MSEGAVALTLEPEGVSLGRADDQSLRRRWAASPSALIGLILVLLVFVTALISLVWTPYPPLAVDPAHNLSGMSSSHLLGTDQYGRDVLSRVMSSAQITVYAGALAVFIAALIGIPAGLYAAWRGGAPGEAVLRLADLIYAFPALLAAITLSAAIGASTTTAMIAIGIAYTPVFIRVTRSNALLVLSSEYILAARSYGRRPLAIMRRHVLPNISATIIIQMTLLFSLAILAEAALDYLGLGTNPPTASWGNMLQDSQNYLNKDVMLSVWPGVAIFLTVLGSNLLGDGLGDVFDPRRKR</sequence>
<evidence type="ECO:0000256" key="6">
    <source>
        <dbReference type="ARBA" id="ARBA00023136"/>
    </source>
</evidence>
<evidence type="ECO:0000256" key="7">
    <source>
        <dbReference type="RuleBase" id="RU363032"/>
    </source>
</evidence>
<dbReference type="GO" id="GO:0055085">
    <property type="term" value="P:transmembrane transport"/>
    <property type="evidence" value="ECO:0007669"/>
    <property type="project" value="InterPro"/>
</dbReference>
<dbReference type="InterPro" id="IPR050366">
    <property type="entry name" value="BP-dependent_transpt_permease"/>
</dbReference>
<dbReference type="RefSeq" id="WP_146317068.1">
    <property type="nucleotide sequence ID" value="NZ_VCQV01000016.1"/>
</dbReference>
<evidence type="ECO:0000256" key="5">
    <source>
        <dbReference type="ARBA" id="ARBA00022989"/>
    </source>
</evidence>
<feature type="transmembrane region" description="Helical" evidence="7">
    <location>
        <begin position="97"/>
        <end position="122"/>
    </location>
</feature>
<feature type="domain" description="ABC transmembrane type-1" evidence="8">
    <location>
        <begin position="95"/>
        <end position="284"/>
    </location>
</feature>
<keyword evidence="4 7" id="KW-0812">Transmembrane</keyword>
<dbReference type="SUPFAM" id="SSF161098">
    <property type="entry name" value="MetI-like"/>
    <property type="match status" value="1"/>
</dbReference>
<feature type="transmembrane region" description="Helical" evidence="7">
    <location>
        <begin position="160"/>
        <end position="177"/>
    </location>
</feature>
<feature type="transmembrane region" description="Helical" evidence="7">
    <location>
        <begin position="35"/>
        <end position="55"/>
    </location>
</feature>
<evidence type="ECO:0000256" key="2">
    <source>
        <dbReference type="ARBA" id="ARBA00022448"/>
    </source>
</evidence>
<dbReference type="InterPro" id="IPR035906">
    <property type="entry name" value="MetI-like_sf"/>
</dbReference>
<keyword evidence="10" id="KW-1185">Reference proteome</keyword>
<keyword evidence="6 7" id="KW-0472">Membrane</keyword>
<dbReference type="PANTHER" id="PTHR43386">
    <property type="entry name" value="OLIGOPEPTIDE TRANSPORT SYSTEM PERMEASE PROTEIN APPC"/>
    <property type="match status" value="1"/>
</dbReference>
<dbReference type="PROSITE" id="PS50928">
    <property type="entry name" value="ABC_TM1"/>
    <property type="match status" value="1"/>
</dbReference>
<dbReference type="OrthoDB" id="9812701at2"/>
<organism evidence="9 10">
    <name type="scientific">Leekyejoonella antrihumi</name>
    <dbReference type="NCBI Taxonomy" id="1660198"/>
    <lineage>
        <taxon>Bacteria</taxon>
        <taxon>Bacillati</taxon>
        <taxon>Actinomycetota</taxon>
        <taxon>Actinomycetes</taxon>
        <taxon>Micrococcales</taxon>
        <taxon>Dermacoccaceae</taxon>
        <taxon>Leekyejoonella</taxon>
    </lineage>
</organism>
<feature type="transmembrane region" description="Helical" evidence="7">
    <location>
        <begin position="134"/>
        <end position="154"/>
    </location>
</feature>
<keyword evidence="5 7" id="KW-1133">Transmembrane helix</keyword>